<sequence>MSWTKSLTNIPKSLDIGKVEAYRTSKSAGNRNELRSHKFVAESYVQYTCRHNEASARHRLDLHGVQATSTVKMPKKTHPAFSLVPDDFDMVSEDRCYQWTSASSYILAEDATSKKALVTEELRILMFVSGVSGKVNTKELPAEFQGIGKLHKEHRDSAANRSERASSRRPIF</sequence>
<dbReference type="Proteomes" id="UP000821845">
    <property type="component" value="Chromosome 7"/>
</dbReference>
<keyword evidence="2" id="KW-1185">Reference proteome</keyword>
<evidence type="ECO:0000313" key="2">
    <source>
        <dbReference type="Proteomes" id="UP000821845"/>
    </source>
</evidence>
<gene>
    <name evidence="1" type="ORF">HPB50_006048</name>
</gene>
<organism evidence="1 2">
    <name type="scientific">Hyalomma asiaticum</name>
    <name type="common">Tick</name>
    <dbReference type="NCBI Taxonomy" id="266040"/>
    <lineage>
        <taxon>Eukaryota</taxon>
        <taxon>Metazoa</taxon>
        <taxon>Ecdysozoa</taxon>
        <taxon>Arthropoda</taxon>
        <taxon>Chelicerata</taxon>
        <taxon>Arachnida</taxon>
        <taxon>Acari</taxon>
        <taxon>Parasitiformes</taxon>
        <taxon>Ixodida</taxon>
        <taxon>Ixodoidea</taxon>
        <taxon>Ixodidae</taxon>
        <taxon>Hyalomminae</taxon>
        <taxon>Hyalomma</taxon>
    </lineage>
</organism>
<reference evidence="1" key="1">
    <citation type="submission" date="2020-05" db="EMBL/GenBank/DDBJ databases">
        <title>Large-scale comparative analyses of tick genomes elucidate their genetic diversity and vector capacities.</title>
        <authorList>
            <person name="Jia N."/>
            <person name="Wang J."/>
            <person name="Shi W."/>
            <person name="Du L."/>
            <person name="Sun Y."/>
            <person name="Zhan W."/>
            <person name="Jiang J."/>
            <person name="Wang Q."/>
            <person name="Zhang B."/>
            <person name="Ji P."/>
            <person name="Sakyi L.B."/>
            <person name="Cui X."/>
            <person name="Yuan T."/>
            <person name="Jiang B."/>
            <person name="Yang W."/>
            <person name="Lam T.T.-Y."/>
            <person name="Chang Q."/>
            <person name="Ding S."/>
            <person name="Wang X."/>
            <person name="Zhu J."/>
            <person name="Ruan X."/>
            <person name="Zhao L."/>
            <person name="Wei J."/>
            <person name="Que T."/>
            <person name="Du C."/>
            <person name="Cheng J."/>
            <person name="Dai P."/>
            <person name="Han X."/>
            <person name="Huang E."/>
            <person name="Gao Y."/>
            <person name="Liu J."/>
            <person name="Shao H."/>
            <person name="Ye R."/>
            <person name="Li L."/>
            <person name="Wei W."/>
            <person name="Wang X."/>
            <person name="Wang C."/>
            <person name="Yang T."/>
            <person name="Huo Q."/>
            <person name="Li W."/>
            <person name="Guo W."/>
            <person name="Chen H."/>
            <person name="Zhou L."/>
            <person name="Ni X."/>
            <person name="Tian J."/>
            <person name="Zhou Y."/>
            <person name="Sheng Y."/>
            <person name="Liu T."/>
            <person name="Pan Y."/>
            <person name="Xia L."/>
            <person name="Li J."/>
            <person name="Zhao F."/>
            <person name="Cao W."/>
        </authorList>
    </citation>
    <scope>NUCLEOTIDE SEQUENCE</scope>
    <source>
        <strain evidence="1">Hyas-2018</strain>
    </source>
</reference>
<comment type="caution">
    <text evidence="1">The sequence shown here is derived from an EMBL/GenBank/DDBJ whole genome shotgun (WGS) entry which is preliminary data.</text>
</comment>
<protein>
    <submittedName>
        <fullName evidence="1">Uncharacterized protein</fullName>
    </submittedName>
</protein>
<accession>A0ACB7RS36</accession>
<proteinExistence type="predicted"/>
<name>A0ACB7RS36_HYAAI</name>
<dbReference type="EMBL" id="CM023487">
    <property type="protein sequence ID" value="KAH6925486.1"/>
    <property type="molecule type" value="Genomic_DNA"/>
</dbReference>
<evidence type="ECO:0000313" key="1">
    <source>
        <dbReference type="EMBL" id="KAH6925486.1"/>
    </source>
</evidence>